<dbReference type="Pfam" id="PF01047">
    <property type="entry name" value="MarR"/>
    <property type="match status" value="1"/>
</dbReference>
<evidence type="ECO:0000256" key="1">
    <source>
        <dbReference type="ARBA" id="ARBA00023015"/>
    </source>
</evidence>
<evidence type="ECO:0000256" key="2">
    <source>
        <dbReference type="ARBA" id="ARBA00023125"/>
    </source>
</evidence>
<dbReference type="SMART" id="SM00347">
    <property type="entry name" value="HTH_MARR"/>
    <property type="match status" value="1"/>
</dbReference>
<evidence type="ECO:0000313" key="5">
    <source>
        <dbReference type="EMBL" id="XBV84671.1"/>
    </source>
</evidence>
<evidence type="ECO:0000256" key="3">
    <source>
        <dbReference type="ARBA" id="ARBA00023163"/>
    </source>
</evidence>
<accession>A0AAU7U9C6</accession>
<dbReference type="InterPro" id="IPR036388">
    <property type="entry name" value="WH-like_DNA-bd_sf"/>
</dbReference>
<gene>
    <name evidence="5" type="ORF">ABOD76_14615</name>
</gene>
<reference evidence="5" key="1">
    <citation type="submission" date="2024-06" db="EMBL/GenBank/DDBJ databases">
        <title>Draft Genome Sequence of Deinococcus sonorensis Type Strain KR-87, a Biofilm Producing Representative of the Genus Deinococcus.</title>
        <authorList>
            <person name="Boren L.S."/>
            <person name="Grosso R.A."/>
            <person name="Hugenberg-Cox A.N."/>
            <person name="Hill J.T.E."/>
            <person name="Albert C.M."/>
            <person name="Tuohy J.M."/>
        </authorList>
    </citation>
    <scope>NUCLEOTIDE SEQUENCE</scope>
    <source>
        <strain evidence="5">KR-87</strain>
    </source>
</reference>
<dbReference type="RefSeq" id="WP_350242708.1">
    <property type="nucleotide sequence ID" value="NZ_CP158299.1"/>
</dbReference>
<dbReference type="InterPro" id="IPR000835">
    <property type="entry name" value="HTH_MarR-typ"/>
</dbReference>
<dbReference type="KEGG" id="dsc:ABOD76_14615"/>
<keyword evidence="2" id="KW-0238">DNA-binding</keyword>
<keyword evidence="1" id="KW-0805">Transcription regulation</keyword>
<dbReference type="PRINTS" id="PR00598">
    <property type="entry name" value="HTHMARR"/>
</dbReference>
<dbReference type="EMBL" id="CP158299">
    <property type="protein sequence ID" value="XBV84671.1"/>
    <property type="molecule type" value="Genomic_DNA"/>
</dbReference>
<dbReference type="PROSITE" id="PS50995">
    <property type="entry name" value="HTH_MARR_2"/>
    <property type="match status" value="1"/>
</dbReference>
<dbReference type="GO" id="GO:0003677">
    <property type="term" value="F:DNA binding"/>
    <property type="evidence" value="ECO:0007669"/>
    <property type="project" value="UniProtKB-KW"/>
</dbReference>
<dbReference type="GO" id="GO:0003700">
    <property type="term" value="F:DNA-binding transcription factor activity"/>
    <property type="evidence" value="ECO:0007669"/>
    <property type="project" value="InterPro"/>
</dbReference>
<feature type="domain" description="HTH marR-type" evidence="4">
    <location>
        <begin position="14"/>
        <end position="146"/>
    </location>
</feature>
<dbReference type="PANTHER" id="PTHR42756:SF1">
    <property type="entry name" value="TRANSCRIPTIONAL REPRESSOR OF EMRAB OPERON"/>
    <property type="match status" value="1"/>
</dbReference>
<dbReference type="AlphaFoldDB" id="A0AAU7U9C6"/>
<protein>
    <submittedName>
        <fullName evidence="5">MarR family transcriptional regulator</fullName>
    </submittedName>
</protein>
<dbReference type="SUPFAM" id="SSF46785">
    <property type="entry name" value="Winged helix' DNA-binding domain"/>
    <property type="match status" value="1"/>
</dbReference>
<dbReference type="InterPro" id="IPR036390">
    <property type="entry name" value="WH_DNA-bd_sf"/>
</dbReference>
<dbReference type="PANTHER" id="PTHR42756">
    <property type="entry name" value="TRANSCRIPTIONAL REGULATOR, MARR"/>
    <property type="match status" value="1"/>
</dbReference>
<organism evidence="5">
    <name type="scientific">Deinococcus sonorensis KR-87</name>
    <dbReference type="NCBI Taxonomy" id="694439"/>
    <lineage>
        <taxon>Bacteria</taxon>
        <taxon>Thermotogati</taxon>
        <taxon>Deinococcota</taxon>
        <taxon>Deinococci</taxon>
        <taxon>Deinococcales</taxon>
        <taxon>Deinococcaceae</taxon>
        <taxon>Deinococcus</taxon>
    </lineage>
</organism>
<dbReference type="Gene3D" id="1.10.10.10">
    <property type="entry name" value="Winged helix-like DNA-binding domain superfamily/Winged helix DNA-binding domain"/>
    <property type="match status" value="1"/>
</dbReference>
<proteinExistence type="predicted"/>
<name>A0AAU7U9C6_9DEIO</name>
<evidence type="ECO:0000259" key="4">
    <source>
        <dbReference type="PROSITE" id="PS50995"/>
    </source>
</evidence>
<sequence length="159" mass="17521">MPTRYDGTPEERAALDAYIKVWRAAHAVEVQANRHLAAHRLTISQFGVLEVLHHLGPLSQRQLAEKILRSSGNLTMVIDNLERDGLVRRTRDLRDRRIMTVSLTERGEQLIVSLLPAHVAGIVQVFSGLTPQELATLAALSRKLGHSLTTPAATPQGKA</sequence>
<keyword evidence="3" id="KW-0804">Transcription</keyword>